<organism evidence="1 2">
    <name type="scientific">Trichoderma longibrachiatum ATCC 18648</name>
    <dbReference type="NCBI Taxonomy" id="983965"/>
    <lineage>
        <taxon>Eukaryota</taxon>
        <taxon>Fungi</taxon>
        <taxon>Dikarya</taxon>
        <taxon>Ascomycota</taxon>
        <taxon>Pezizomycotina</taxon>
        <taxon>Sordariomycetes</taxon>
        <taxon>Hypocreomycetidae</taxon>
        <taxon>Hypocreales</taxon>
        <taxon>Hypocreaceae</taxon>
        <taxon>Trichoderma</taxon>
    </lineage>
</organism>
<protein>
    <submittedName>
        <fullName evidence="1">Uncharacterized protein</fullName>
    </submittedName>
</protein>
<evidence type="ECO:0000313" key="1">
    <source>
        <dbReference type="EMBL" id="PTB74639.1"/>
    </source>
</evidence>
<accession>A0A2T4BZ85</accession>
<name>A0A2T4BZ85_TRILO</name>
<keyword evidence="2" id="KW-1185">Reference proteome</keyword>
<reference evidence="1 2" key="1">
    <citation type="submission" date="2016-07" db="EMBL/GenBank/DDBJ databases">
        <title>Multiple horizontal gene transfer events from other fungi enriched the ability of initially mycotrophic Trichoderma (Ascomycota) to feed on dead plant biomass.</title>
        <authorList>
            <consortium name="DOE Joint Genome Institute"/>
            <person name="Aerts A."/>
            <person name="Atanasova L."/>
            <person name="Chenthamara K."/>
            <person name="Zhang J."/>
            <person name="Grujic M."/>
            <person name="Henrissat B."/>
            <person name="Kuo A."/>
            <person name="Salamov A."/>
            <person name="Lipzen A."/>
            <person name="Labutti K."/>
            <person name="Barry K."/>
            <person name="Miao Y."/>
            <person name="Rahimi M.J."/>
            <person name="Shen Q."/>
            <person name="Grigoriev I.V."/>
            <person name="Kubicek C.P."/>
            <person name="Druzhinina I.S."/>
        </authorList>
    </citation>
    <scope>NUCLEOTIDE SEQUENCE [LARGE SCALE GENOMIC DNA]</scope>
    <source>
        <strain evidence="1 2">ATCC 18648</strain>
    </source>
</reference>
<dbReference type="Proteomes" id="UP000240760">
    <property type="component" value="Unassembled WGS sequence"/>
</dbReference>
<dbReference type="OrthoDB" id="4898027at2759"/>
<evidence type="ECO:0000313" key="2">
    <source>
        <dbReference type="Proteomes" id="UP000240760"/>
    </source>
</evidence>
<gene>
    <name evidence="1" type="ORF">M440DRAFT_1392994</name>
</gene>
<proteinExistence type="predicted"/>
<dbReference type="AlphaFoldDB" id="A0A2T4BZ85"/>
<sequence>MVLFEHLPLIGLALGFAHHHSGRAPHSHPALPNHRHVPQISADMSPFDQAPKLIASRAAEESHEAAIPVSEAAIPVSQHHLETILERLRALEEDISNMILFKADSSLESKPAPSVPPKSETLAVTTSEPTVAAATAVGGMFMEDSADFNAPDMSTTIVTLTTLITHTLTMMPTSILTLTAFPTFFAEASPTSNVDRTIDAETYQQSKSKAMIPFFNVLASANPPEATTLSDSHDLEVQPLGSLSTDVGAEEKGPEITPLGPGFNASVTYHRVSLSAASSGFRTVRRGT</sequence>
<dbReference type="EMBL" id="KZ679135">
    <property type="protein sequence ID" value="PTB74639.1"/>
    <property type="molecule type" value="Genomic_DNA"/>
</dbReference>